<organism evidence="3">
    <name type="scientific">Mesenchytraeus hydrius</name>
    <dbReference type="NCBI Taxonomy" id="1797137"/>
    <lineage>
        <taxon>Eukaryota</taxon>
        <taxon>Metazoa</taxon>
        <taxon>Spiralia</taxon>
        <taxon>Lophotrochozoa</taxon>
        <taxon>Annelida</taxon>
        <taxon>Clitellata</taxon>
        <taxon>Oligochaeta</taxon>
        <taxon>Enchytraeida</taxon>
        <taxon>Enchytraeidae</taxon>
        <taxon>Mesenchytraeus</taxon>
    </lineage>
</organism>
<sequence>MMLAMMVLIITATTFTASTAMNPLTMGLLILLLALLLSITFSMSMSSWVALLIFLIYIGGMLVMFSYFVAITPNQNLSMLLLLSVLTCSAATLVFIAFMLNMNLPINSEYISQTNIMYESYNVSILIMLALILLFTMVIVVKVSIHNKGPLRPFS</sequence>
<evidence type="ECO:0000256" key="2">
    <source>
        <dbReference type="SAM" id="SignalP"/>
    </source>
</evidence>
<geneLocation type="mitochondrion" evidence="3"/>
<dbReference type="AlphaFoldDB" id="A0A286KAX7"/>
<feature type="signal peptide" evidence="2">
    <location>
        <begin position="1"/>
        <end position="20"/>
    </location>
</feature>
<gene>
    <name evidence="3" type="primary">ND6</name>
</gene>
<feature type="transmembrane region" description="Helical" evidence="1">
    <location>
        <begin position="77"/>
        <end position="100"/>
    </location>
</feature>
<name>A0A286KAX7_9ANNE</name>
<keyword evidence="1" id="KW-1133">Transmembrane helix</keyword>
<accession>A0A286KAX7</accession>
<feature type="transmembrane region" description="Helical" evidence="1">
    <location>
        <begin position="50"/>
        <end position="71"/>
    </location>
</feature>
<feature type="chain" id="PRO_5012832150" evidence="2">
    <location>
        <begin position="21"/>
        <end position="155"/>
    </location>
</feature>
<dbReference type="EMBL" id="KU728919">
    <property type="protein sequence ID" value="AOR07216.1"/>
    <property type="molecule type" value="Genomic_DNA"/>
</dbReference>
<proteinExistence type="predicted"/>
<keyword evidence="3" id="KW-0496">Mitochondrion</keyword>
<evidence type="ECO:0000256" key="1">
    <source>
        <dbReference type="SAM" id="Phobius"/>
    </source>
</evidence>
<reference evidence="3" key="1">
    <citation type="journal article" date="2017" name="Proc. R. Soc. B">
        <title>Punctuated invasion of water, ice, snow and terrestrial ecozones by segmented worms (Oligochaeta: Enchytraeidae: Mesenchytraeus).</title>
        <authorList>
            <person name="Lang S.A."/>
            <person name="Saglam N."/>
            <person name="Kawash J."/>
            <person name="Shain D.H."/>
        </authorList>
    </citation>
    <scope>NUCLEOTIDE SEQUENCE</scope>
</reference>
<feature type="transmembrane region" description="Helical" evidence="1">
    <location>
        <begin position="121"/>
        <end position="145"/>
    </location>
</feature>
<keyword evidence="1" id="KW-0812">Transmembrane</keyword>
<keyword evidence="1" id="KW-0472">Membrane</keyword>
<feature type="transmembrane region" description="Helical" evidence="1">
    <location>
        <begin position="26"/>
        <end position="43"/>
    </location>
</feature>
<keyword evidence="2" id="KW-0732">Signal</keyword>
<protein>
    <submittedName>
        <fullName evidence="3">NADH dehydrogenase subunit 6</fullName>
    </submittedName>
</protein>
<evidence type="ECO:0000313" key="3">
    <source>
        <dbReference type="EMBL" id="AOR07216.1"/>
    </source>
</evidence>